<feature type="region of interest" description="Disordered" evidence="1">
    <location>
        <begin position="49"/>
        <end position="90"/>
    </location>
</feature>
<reference evidence="3" key="1">
    <citation type="submission" date="2024-07" db="EMBL/GenBank/DDBJ databases">
        <title>Two chromosome-level genome assemblies of Korean endemic species Abeliophyllum distichum and Forsythia ovata (Oleaceae).</title>
        <authorList>
            <person name="Jang H."/>
        </authorList>
    </citation>
    <scope>NUCLEOTIDE SEQUENCE [LARGE SCALE GENOMIC DNA]</scope>
</reference>
<protein>
    <submittedName>
        <fullName evidence="2">Serine/arginine repetitive matrix protein 2-like</fullName>
    </submittedName>
</protein>
<accession>A0ABD1Q9S9</accession>
<evidence type="ECO:0000256" key="1">
    <source>
        <dbReference type="SAM" id="MobiDB-lite"/>
    </source>
</evidence>
<feature type="region of interest" description="Disordered" evidence="1">
    <location>
        <begin position="1"/>
        <end position="21"/>
    </location>
</feature>
<sequence length="201" mass="23003">MEVGSPKNGYEDIHDFWKDDDSTFPEELDLDFKVSQDIVDSYVHDDLDGDDKYHLDLSDQGQQELPSQYCDISGSPQNFNSPVQSGRPDNVLGDTEVVNEPEKLEIQSNENDHHDDYTEVDSESILQIQNRISVCPWELVSIQDASLQDALDRPMSPPHHEIGQEMYIEAVKNELAQSEHVYNKDVDEKVTIHHKEKCFVS</sequence>
<name>A0ABD1Q9S9_9LAMI</name>
<dbReference type="Proteomes" id="UP001604277">
    <property type="component" value="Unassembled WGS sequence"/>
</dbReference>
<feature type="compositionally biased region" description="Basic and acidic residues" evidence="1">
    <location>
        <begin position="9"/>
        <end position="21"/>
    </location>
</feature>
<evidence type="ECO:0000313" key="3">
    <source>
        <dbReference type="Proteomes" id="UP001604277"/>
    </source>
</evidence>
<comment type="caution">
    <text evidence="2">The sequence shown here is derived from an EMBL/GenBank/DDBJ whole genome shotgun (WGS) entry which is preliminary data.</text>
</comment>
<evidence type="ECO:0000313" key="2">
    <source>
        <dbReference type="EMBL" id="KAL2472965.1"/>
    </source>
</evidence>
<keyword evidence="3" id="KW-1185">Reference proteome</keyword>
<gene>
    <name evidence="2" type="ORF">Fot_48701</name>
</gene>
<organism evidence="2 3">
    <name type="scientific">Forsythia ovata</name>
    <dbReference type="NCBI Taxonomy" id="205694"/>
    <lineage>
        <taxon>Eukaryota</taxon>
        <taxon>Viridiplantae</taxon>
        <taxon>Streptophyta</taxon>
        <taxon>Embryophyta</taxon>
        <taxon>Tracheophyta</taxon>
        <taxon>Spermatophyta</taxon>
        <taxon>Magnoliopsida</taxon>
        <taxon>eudicotyledons</taxon>
        <taxon>Gunneridae</taxon>
        <taxon>Pentapetalae</taxon>
        <taxon>asterids</taxon>
        <taxon>lamiids</taxon>
        <taxon>Lamiales</taxon>
        <taxon>Oleaceae</taxon>
        <taxon>Forsythieae</taxon>
        <taxon>Forsythia</taxon>
    </lineage>
</organism>
<dbReference type="AlphaFoldDB" id="A0ABD1Q9S9"/>
<proteinExistence type="predicted"/>
<feature type="compositionally biased region" description="Polar residues" evidence="1">
    <location>
        <begin position="74"/>
        <end position="84"/>
    </location>
</feature>
<dbReference type="EMBL" id="JBFOLJ010000015">
    <property type="protein sequence ID" value="KAL2472965.1"/>
    <property type="molecule type" value="Genomic_DNA"/>
</dbReference>